<feature type="compositionally biased region" description="Low complexity" evidence="11">
    <location>
        <begin position="2005"/>
        <end position="2022"/>
    </location>
</feature>
<evidence type="ECO:0000256" key="10">
    <source>
        <dbReference type="PROSITE-ProRule" id="PRU10141"/>
    </source>
</evidence>
<feature type="compositionally biased region" description="Polar residues" evidence="11">
    <location>
        <begin position="2425"/>
        <end position="2435"/>
    </location>
</feature>
<feature type="compositionally biased region" description="Basic and acidic residues" evidence="11">
    <location>
        <begin position="2224"/>
        <end position="2242"/>
    </location>
</feature>
<organism evidence="13 14">
    <name type="scientific">Besnoitia besnoiti</name>
    <name type="common">Apicomplexan protozoan</name>
    <dbReference type="NCBI Taxonomy" id="94643"/>
    <lineage>
        <taxon>Eukaryota</taxon>
        <taxon>Sar</taxon>
        <taxon>Alveolata</taxon>
        <taxon>Apicomplexa</taxon>
        <taxon>Conoidasida</taxon>
        <taxon>Coccidia</taxon>
        <taxon>Eucoccidiorida</taxon>
        <taxon>Eimeriorina</taxon>
        <taxon>Sarcocystidae</taxon>
        <taxon>Besnoitia</taxon>
    </lineage>
</organism>
<feature type="compositionally biased region" description="Polar residues" evidence="11">
    <location>
        <begin position="480"/>
        <end position="494"/>
    </location>
</feature>
<feature type="region of interest" description="Disordered" evidence="11">
    <location>
        <begin position="1337"/>
        <end position="1493"/>
    </location>
</feature>
<dbReference type="PROSITE" id="PS00108">
    <property type="entry name" value="PROTEIN_KINASE_ST"/>
    <property type="match status" value="1"/>
</dbReference>
<feature type="compositionally biased region" description="Low complexity" evidence="11">
    <location>
        <begin position="2093"/>
        <end position="2104"/>
    </location>
</feature>
<keyword evidence="3" id="KW-0808">Transferase</keyword>
<evidence type="ECO:0000256" key="7">
    <source>
        <dbReference type="PIRSR" id="PIRSR630616-1"/>
    </source>
</evidence>
<feature type="compositionally biased region" description="Basic and acidic residues" evidence="11">
    <location>
        <begin position="2778"/>
        <end position="2791"/>
    </location>
</feature>
<feature type="compositionally biased region" description="Low complexity" evidence="11">
    <location>
        <begin position="1249"/>
        <end position="1258"/>
    </location>
</feature>
<reference evidence="13 14" key="1">
    <citation type="submission" date="2017-09" db="EMBL/GenBank/DDBJ databases">
        <title>Genome sequencing of Besnoitia besnoiti strain Bb-Ger1.</title>
        <authorList>
            <person name="Schares G."/>
            <person name="Venepally P."/>
            <person name="Lorenzi H.A."/>
        </authorList>
    </citation>
    <scope>NUCLEOTIDE SEQUENCE [LARGE SCALE GENOMIC DNA]</scope>
    <source>
        <strain evidence="13 14">Bb-Ger1</strain>
    </source>
</reference>
<evidence type="ECO:0000256" key="8">
    <source>
        <dbReference type="PIRSR" id="PIRSR630616-2"/>
    </source>
</evidence>
<dbReference type="Pfam" id="PF00069">
    <property type="entry name" value="Pkinase"/>
    <property type="match status" value="1"/>
</dbReference>
<feature type="compositionally biased region" description="Low complexity" evidence="11">
    <location>
        <begin position="866"/>
        <end position="883"/>
    </location>
</feature>
<feature type="region of interest" description="Disordered" evidence="11">
    <location>
        <begin position="899"/>
        <end position="1064"/>
    </location>
</feature>
<dbReference type="SUPFAM" id="SSF50729">
    <property type="entry name" value="PH domain-like"/>
    <property type="match status" value="1"/>
</dbReference>
<dbReference type="PROSITE" id="PS00107">
    <property type="entry name" value="PROTEIN_KINASE_ATP"/>
    <property type="match status" value="1"/>
</dbReference>
<dbReference type="GO" id="GO:0004674">
    <property type="term" value="F:protein serine/threonine kinase activity"/>
    <property type="evidence" value="ECO:0007669"/>
    <property type="project" value="UniProtKB-KW"/>
</dbReference>
<feature type="compositionally biased region" description="Basic and acidic residues" evidence="11">
    <location>
        <begin position="2570"/>
        <end position="2586"/>
    </location>
</feature>
<feature type="compositionally biased region" description="Basic residues" evidence="11">
    <location>
        <begin position="2843"/>
        <end position="2852"/>
    </location>
</feature>
<keyword evidence="6 8" id="KW-0067">ATP-binding</keyword>
<dbReference type="STRING" id="94643.A0A2A9MI51"/>
<feature type="binding site" evidence="8">
    <location>
        <position position="330"/>
    </location>
    <ligand>
        <name>ATP</name>
        <dbReference type="ChEBI" id="CHEBI:30616"/>
    </ligand>
</feature>
<evidence type="ECO:0000256" key="9">
    <source>
        <dbReference type="PIRSR" id="PIRSR630616-3"/>
    </source>
</evidence>
<feature type="compositionally biased region" description="Basic and acidic residues" evidence="11">
    <location>
        <begin position="2650"/>
        <end position="2666"/>
    </location>
</feature>
<dbReference type="InterPro" id="IPR011009">
    <property type="entry name" value="Kinase-like_dom_sf"/>
</dbReference>
<dbReference type="SUPFAM" id="SSF56112">
    <property type="entry name" value="Protein kinase-like (PK-like)"/>
    <property type="match status" value="1"/>
</dbReference>
<feature type="compositionally biased region" description="Low complexity" evidence="11">
    <location>
        <begin position="2162"/>
        <end position="2172"/>
    </location>
</feature>
<feature type="compositionally biased region" description="Basic and acidic residues" evidence="11">
    <location>
        <begin position="841"/>
        <end position="854"/>
    </location>
</feature>
<feature type="compositionally biased region" description="Polar residues" evidence="11">
    <location>
        <begin position="697"/>
        <end position="707"/>
    </location>
</feature>
<evidence type="ECO:0000256" key="5">
    <source>
        <dbReference type="ARBA" id="ARBA00022777"/>
    </source>
</evidence>
<feature type="active site" description="Proton acceptor" evidence="7">
    <location>
        <position position="309"/>
    </location>
</feature>
<dbReference type="GO" id="GO:0005524">
    <property type="term" value="F:ATP binding"/>
    <property type="evidence" value="ECO:0007669"/>
    <property type="project" value="UniProtKB-UniRule"/>
</dbReference>
<feature type="region of interest" description="Disordered" evidence="11">
    <location>
        <begin position="2626"/>
        <end position="2683"/>
    </location>
</feature>
<feature type="compositionally biased region" description="Basic and acidic residues" evidence="11">
    <location>
        <begin position="1620"/>
        <end position="1629"/>
    </location>
</feature>
<feature type="compositionally biased region" description="Polar residues" evidence="11">
    <location>
        <begin position="2444"/>
        <end position="2469"/>
    </location>
</feature>
<feature type="region of interest" description="Disordered" evidence="11">
    <location>
        <begin position="2504"/>
        <end position="2613"/>
    </location>
</feature>
<feature type="region of interest" description="Disordered" evidence="11">
    <location>
        <begin position="1506"/>
        <end position="1581"/>
    </location>
</feature>
<dbReference type="InterPro" id="IPR017441">
    <property type="entry name" value="Protein_kinase_ATP_BS"/>
</dbReference>
<feature type="region of interest" description="Disordered" evidence="11">
    <location>
        <begin position="1902"/>
        <end position="1921"/>
    </location>
</feature>
<sequence>MDKFFALLGKRLPLPLATRVTKYVSFELEGYCSLPSGSYLGGEGDAWRQQPLSGNPLSVAVPGFNTSLLSSSTSAEARNLLEFVSESSLLSSGGARHGGVDVAGLAEHGFDPRGFYLLCWKEKTSATPKFKIPLADARLVNNITEQGPCVYIIASNGEYEFQCSEARICNLWLDTLQQLGCRLLKFTDLYRLTDFIGEGSFAKVYIGVHLFTGEKVVVKAVNKKKVLESNVYTEIEVLRKVLHPYIIRLYAAYEQEDYVCLVLEYLRGGELFDYLSEKGPFTEDQARHSMRRLLLALQCLHAKGVVHRDLKTENLILETADNPTTLKLIDFGLASTLGSPSMRMRCGSPGYVAPEILQDLPYGTKVDVFSAGIILYTLIAGFTPFRGANVKEILKKNLRCQLNFTHARWTNVTHSLKDLVAWMCCRNAEKRCAAAQALTHPWFHKIQKPLPSSASTACSSSAVHQQASPPPTPISAAPSERTSVSTAVESTPQSERPAESAMSLAQRRSAKAGDATCGLASPWRDHEAHGGASPQEKRTELAAPTRDARGERPLAKPAVCEAGLADQSRRRLSDNLTEKRRQSRGGERSGKTREAGTAATPYTVKAEGATSACGNEYRQRRGSHRSRVDSQEESEHQMDGADAMQDLRRRGGEPQPGTQRQGTVRATAEQTAPRGAPTPETVVTRDVEQGPDEIYSSLEQLPSSVENHSPHREPAHAMSGRRPEQATSSRRSDADQTAPEGRGPCPESIASARQPPSHDDPPPVQLPQSADSFSFPSPSTPGEPLVPSESGSASASASAASPDSPASPASASSPSASVPGAASFSAARQHEENLFSSQDEGGSRRHSEASRRTVENAQGEVDDSSSRLARAGGTSAASAATAELPAVATLVAPGFDTGAVEAAPLVSPVWSYRYEDAESRSADRKREESGREEGGRTLACSPAMSVHQLKEPDGKKKRRNGEDGRVDSRSASNHTREDGGSDGKRESSPSFHATTPQQDAQRAASAEARSHFPSSLSASSSPQHAVTPHREEAGGAQALNGPRAEAGMPPLPAPPAGFPSIREGDVFGQADQSFVLPYAAAANLSPAAQGLALREQDSREAKREGGSPALGSLCDCRGAASESGMRDEAGAWLPLSRHAELFLPSSAAPSECQMHDGCAFEHLPSLLPSTLLPSFLLAPPPEGTSARRATAFAESSQTDAPPLPYRKGASVDAGVQRRSAREEEEYRREEMIYNLLQQHAFYRQSSVDSGRATGAEGAESGGASGMPGAISADQQERKHLWLQQLLRTPEGAARFQRFLLERLQLERAGDHTQPLASSPLPAPSSQARDAFGFSFAGAEHSAGERRRSGGRARSGEGEEAAGDRPAEGDHKPSDGRAKVFASSATGQMFHPSSSPPVSSAHGQLPAPRSEYATADSRGAQGEPQGNAHAENNAARAPAAQATLSGAGPAQGERLLPPTLPGSGGWTAEAKASASALRSPQHARDGTKTSQLGVPFGSVGIVSLEGSCLPATKDRSPPGSPSTRASADMHSPDQSPHAAPPPAPQPGEKEAEGAAPSDESVGRQELRHAGGQGAPPKQMSSVVGDSSFLAACATGVIKDSRKPKRSARENSGKSHRTGSPGDDHQRKLAGDSRSCLSSPSPRPRPPLPPPSPLAHADFLKATASRGRGHEAEPAKSPPETPGRPATRSPPLTAAVPGAPQPSPSTMDRCAESGCPGGSAAQVAHRAAGNAGTPRRGWSPKTLWQMGRRSRARSADSDSSRRERSATPGRPPGAEHLAVEAEDAVAREGIETLPIATREGRAGARSAQQAHRGGDGVQPLPDDARETPARRGERGGAPDSGDGRVTSVFMRAAEAGTSRSDHDSHAAERERENETTGGAACQGRQGWDRFSEEESVKPLLAFSRQSSRAAASAGVTNPASRAPLPQWHHHYLVASAMSPSLAKRAAVAQGSAGADTPALTGLPEAAVVAGGASPPAQEAAAAPSARSGQEDRAQAGEVSERRRDSGSTKAAGADSARASFASASTVLDRQQHEEKRASSRSLRWRLRRRTGASSQASCRGGSLPRSGSYRRTGKEVPTGVTDGESCVEADDRRCSCISSQRSSVSSATALSPRRKRSTAAFLWSNLRGSSGTSNRTPGEDGEEDGSTSPGGRRQRRSAGFKWRFSFSSTWSTSSVAGGPNTRSEGSTASLAKVPPLPSPCSCASAYSAWGPSERDEVASLRLAQRSARERKTCGSKRAADDTAKRHGFLSELRRLSHRSREEKPAVREKSGESVRPGAWSCTQELSGSERPRTDDTGRQARGGDVEGCQTAHWYPKKSSDISVASALTLGGGAEAAAPDSRPSAQGRAEADTKDDSLSQSAAASVTAAEGHAAPISPSHAQASRPRKSQAPALEAPTSRSGSRLGECFVTPQAAASHAPSRRASIRTTYSHSSSNASADAPRRDSGSSWYPSSGHRSQAGSPPARTRSSGSHLHHGNTFPSRIGEFLASSSLLSRLASAVGARDWIAGKRRHHEGDDLAEASSKGGKKEDRKAEKRKKARDQEQTSHIHAAERSASNASHLSSSSSSRRARGSVEGRRASGAGERRDSAAQAAESRLSKTVPEPQTATQWEDWYDGEEFFQEAQDIWAQADEAKPGMSREAKGELGAVSEEETGKSGGEHGWEGDRRRSSFSPYKDLKPQPFPDSAIVAHRRSTAATTDLCSSSSWSSTDFPMPHGAGGAKRERDAAFLSSASSSFSSSAAAPSSAPVAPHALRSAGKESLRRSLASAARAGKVLAGNESCDRRQRTDEEGRTISRGKRTVARVSSLEREVEGHRGVRPQLVEERLHGAARVSFSEDPLGARERAKQRRRRRTRSPQSLAYHVSGCGASSRRTEKNTGNRERQDGRRKARREHARGGR</sequence>
<name>A0A2A9MI51_BESBE</name>
<evidence type="ECO:0000256" key="1">
    <source>
        <dbReference type="ARBA" id="ARBA00011245"/>
    </source>
</evidence>
<dbReference type="GeneID" id="40310511"/>
<evidence type="ECO:0000256" key="2">
    <source>
        <dbReference type="ARBA" id="ARBA00022527"/>
    </source>
</evidence>
<gene>
    <name evidence="13" type="ORF">BESB_055820</name>
</gene>
<comment type="caution">
    <text evidence="13">The sequence shown here is derived from an EMBL/GenBank/DDBJ whole genome shotgun (WGS) entry which is preliminary data.</text>
</comment>
<dbReference type="PANTHER" id="PTHR24350">
    <property type="entry name" value="SERINE/THREONINE-PROTEIN KINASE IAL-RELATED"/>
    <property type="match status" value="1"/>
</dbReference>
<comment type="subunit">
    <text evidence="1">Monomer.</text>
</comment>
<feature type="compositionally biased region" description="Basic and acidic residues" evidence="11">
    <location>
        <begin position="2249"/>
        <end position="2270"/>
    </location>
</feature>
<dbReference type="InterPro" id="IPR030616">
    <property type="entry name" value="Aur-like"/>
</dbReference>
<feature type="compositionally biased region" description="Basic and acidic residues" evidence="11">
    <location>
        <begin position="2285"/>
        <end position="2302"/>
    </location>
</feature>
<protein>
    <recommendedName>
        <fullName evidence="12">Protein kinase domain-containing protein</fullName>
    </recommendedName>
</protein>
<feature type="compositionally biased region" description="Basic and acidic residues" evidence="11">
    <location>
        <begin position="1094"/>
        <end position="1105"/>
    </location>
</feature>
<feature type="compositionally biased region" description="Low complexity" evidence="11">
    <location>
        <begin position="2725"/>
        <end position="2750"/>
    </location>
</feature>
<feature type="binding site" evidence="8">
    <location>
        <begin position="313"/>
        <end position="314"/>
    </location>
    <ligand>
        <name>ATP</name>
        <dbReference type="ChEBI" id="CHEBI:30616"/>
    </ligand>
</feature>
<feature type="region of interest" description="Disordered" evidence="11">
    <location>
        <begin position="1593"/>
        <end position="1890"/>
    </location>
</feature>
<feature type="region of interest" description="Disordered" evidence="11">
    <location>
        <begin position="1247"/>
        <end position="1269"/>
    </location>
</feature>
<dbReference type="Proteomes" id="UP000224006">
    <property type="component" value="Chromosome IV"/>
</dbReference>
<feature type="compositionally biased region" description="Basic and acidic residues" evidence="11">
    <location>
        <begin position="626"/>
        <end position="652"/>
    </location>
</feature>
<dbReference type="EMBL" id="NWUJ01000004">
    <property type="protein sequence ID" value="PFH35931.1"/>
    <property type="molecule type" value="Genomic_DNA"/>
</dbReference>
<dbReference type="FunFam" id="1.10.510.10:FF:000571">
    <property type="entry name" value="Maternal embryonic leucine zipper kinase"/>
    <property type="match status" value="1"/>
</dbReference>
<feature type="compositionally biased region" description="Basic and acidic residues" evidence="11">
    <location>
        <begin position="1986"/>
        <end position="2004"/>
    </location>
</feature>
<evidence type="ECO:0000256" key="3">
    <source>
        <dbReference type="ARBA" id="ARBA00022679"/>
    </source>
</evidence>
<feature type="compositionally biased region" description="Pro residues" evidence="11">
    <location>
        <begin position="1639"/>
        <end position="1651"/>
    </location>
</feature>
<evidence type="ECO:0000256" key="6">
    <source>
        <dbReference type="ARBA" id="ARBA00022840"/>
    </source>
</evidence>
<feature type="compositionally biased region" description="Low complexity" evidence="11">
    <location>
        <begin position="1967"/>
        <end position="1985"/>
    </location>
</feature>
<dbReference type="InterPro" id="IPR000719">
    <property type="entry name" value="Prot_kinase_dom"/>
</dbReference>
<dbReference type="KEGG" id="bbes:BESB_055820"/>
<accession>A0A2A9MI51</accession>
<proteinExistence type="predicted"/>
<dbReference type="VEuPathDB" id="ToxoDB:BESB_055820"/>
<feature type="region of interest" description="Disordered" evidence="11">
    <location>
        <begin position="1967"/>
        <end position="2195"/>
    </location>
</feature>
<feature type="compositionally biased region" description="Polar residues" evidence="11">
    <location>
        <begin position="656"/>
        <end position="670"/>
    </location>
</feature>
<dbReference type="SMART" id="SM00220">
    <property type="entry name" value="S_TKc"/>
    <property type="match status" value="1"/>
</dbReference>
<feature type="compositionally biased region" description="Basic and acidic residues" evidence="11">
    <location>
        <begin position="1857"/>
        <end position="1872"/>
    </location>
</feature>
<evidence type="ECO:0000259" key="12">
    <source>
        <dbReference type="PROSITE" id="PS50011"/>
    </source>
</evidence>
<feature type="compositionally biased region" description="Basic and acidic residues" evidence="11">
    <location>
        <begin position="2869"/>
        <end position="2884"/>
    </location>
</feature>
<feature type="compositionally biased region" description="Basic and acidic residues" evidence="11">
    <location>
        <begin position="567"/>
        <end position="594"/>
    </location>
</feature>
<feature type="region of interest" description="Disordered" evidence="11">
    <location>
        <begin position="2329"/>
        <end position="2479"/>
    </location>
</feature>
<feature type="compositionally biased region" description="Polar residues" evidence="11">
    <location>
        <begin position="766"/>
        <end position="777"/>
    </location>
</feature>
<dbReference type="PROSITE" id="PS50011">
    <property type="entry name" value="PROTEIN_KINASE_DOM"/>
    <property type="match status" value="1"/>
</dbReference>
<feature type="compositionally biased region" description="Polar residues" evidence="11">
    <location>
        <begin position="2124"/>
        <end position="2134"/>
    </location>
</feature>
<feature type="compositionally biased region" description="Low complexity" evidence="11">
    <location>
        <begin position="787"/>
        <end position="827"/>
    </location>
</feature>
<keyword evidence="4 8" id="KW-0547">Nucleotide-binding</keyword>
<feature type="cross-link" description="Glycyl lysine isopeptide (Lys-Gly) (interchain with G-Cter in SUMO2)" evidence="9">
    <location>
        <position position="311"/>
    </location>
</feature>
<feature type="compositionally biased region" description="Basic and acidic residues" evidence="11">
    <location>
        <begin position="1341"/>
        <end position="1377"/>
    </location>
</feature>
<feature type="region of interest" description="Disordered" evidence="11">
    <location>
        <begin position="454"/>
        <end position="883"/>
    </location>
</feature>
<feature type="binding site" evidence="10">
    <location>
        <position position="219"/>
    </location>
    <ligand>
        <name>ATP</name>
        <dbReference type="ChEBI" id="CHEBI:30616"/>
    </ligand>
</feature>
<keyword evidence="5" id="KW-0418">Kinase</keyword>
<feature type="region of interest" description="Disordered" evidence="11">
    <location>
        <begin position="2696"/>
        <end position="2896"/>
    </location>
</feature>
<keyword evidence="14" id="KW-1185">Reference proteome</keyword>
<feature type="region of interest" description="Disordered" evidence="11">
    <location>
        <begin position="1182"/>
        <end position="1226"/>
    </location>
</feature>
<dbReference type="OrthoDB" id="40902at2759"/>
<feature type="compositionally biased region" description="Low complexity" evidence="11">
    <location>
        <begin position="1426"/>
        <end position="1441"/>
    </location>
</feature>
<feature type="region of interest" description="Disordered" evidence="11">
    <location>
        <begin position="1093"/>
        <end position="1114"/>
    </location>
</feature>
<dbReference type="RefSeq" id="XP_029219940.1">
    <property type="nucleotide sequence ID" value="XM_029364017.1"/>
</dbReference>
<feature type="compositionally biased region" description="Basic and acidic residues" evidence="11">
    <location>
        <begin position="2804"/>
        <end position="2825"/>
    </location>
</feature>
<feature type="compositionally biased region" description="Low complexity" evidence="11">
    <location>
        <begin position="1011"/>
        <end position="1021"/>
    </location>
</feature>
<feature type="region of interest" description="Disordered" evidence="11">
    <location>
        <begin position="2211"/>
        <end position="2317"/>
    </location>
</feature>
<evidence type="ECO:0000313" key="14">
    <source>
        <dbReference type="Proteomes" id="UP000224006"/>
    </source>
</evidence>
<feature type="domain" description="Protein kinase" evidence="12">
    <location>
        <begin position="190"/>
        <end position="443"/>
    </location>
</feature>
<evidence type="ECO:0000256" key="11">
    <source>
        <dbReference type="SAM" id="MobiDB-lite"/>
    </source>
</evidence>
<feature type="compositionally biased region" description="Basic residues" evidence="11">
    <location>
        <begin position="2885"/>
        <end position="2896"/>
    </location>
</feature>
<feature type="compositionally biased region" description="Basic and acidic residues" evidence="11">
    <location>
        <begin position="1820"/>
        <end position="1834"/>
    </location>
</feature>
<feature type="binding site" evidence="8">
    <location>
        <position position="215"/>
    </location>
    <ligand>
        <name>ATP</name>
        <dbReference type="ChEBI" id="CHEBI:30616"/>
    </ligand>
</feature>
<feature type="compositionally biased region" description="Low complexity" evidence="11">
    <location>
        <begin position="2551"/>
        <end position="2565"/>
    </location>
</feature>
<feature type="compositionally biased region" description="Basic and acidic residues" evidence="11">
    <location>
        <begin position="2629"/>
        <end position="2641"/>
    </location>
</feature>
<dbReference type="InterPro" id="IPR008271">
    <property type="entry name" value="Ser/Thr_kinase_AS"/>
</dbReference>
<feature type="compositionally biased region" description="Low complexity" evidence="11">
    <location>
        <begin position="1902"/>
        <end position="1911"/>
    </location>
</feature>
<keyword evidence="2" id="KW-0723">Serine/threonine-protein kinase</keyword>
<dbReference type="CDD" id="cd05117">
    <property type="entry name" value="STKc_CAMK"/>
    <property type="match status" value="1"/>
</dbReference>
<dbReference type="Gene3D" id="1.10.510.10">
    <property type="entry name" value="Transferase(Phosphotransferase) domain 1"/>
    <property type="match status" value="1"/>
</dbReference>
<feature type="compositionally biased region" description="Polar residues" evidence="11">
    <location>
        <begin position="2178"/>
        <end position="2187"/>
    </location>
</feature>
<feature type="compositionally biased region" description="Polar residues" evidence="11">
    <location>
        <begin position="988"/>
        <end position="1000"/>
    </location>
</feature>
<feature type="compositionally biased region" description="Basic and acidic residues" evidence="11">
    <location>
        <begin position="1751"/>
        <end position="1763"/>
    </location>
</feature>
<feature type="compositionally biased region" description="Basic and acidic residues" evidence="11">
    <location>
        <begin position="913"/>
        <end position="935"/>
    </location>
</feature>
<feature type="compositionally biased region" description="Basic and acidic residues" evidence="11">
    <location>
        <begin position="523"/>
        <end position="554"/>
    </location>
</feature>
<evidence type="ECO:0000313" key="13">
    <source>
        <dbReference type="EMBL" id="PFH35931.1"/>
    </source>
</evidence>
<feature type="compositionally biased region" description="Basic and acidic residues" evidence="11">
    <location>
        <begin position="948"/>
        <end position="987"/>
    </location>
</feature>
<evidence type="ECO:0000256" key="4">
    <source>
        <dbReference type="ARBA" id="ARBA00022741"/>
    </source>
</evidence>
<feature type="compositionally biased region" description="Basic and acidic residues" evidence="11">
    <location>
        <begin position="2538"/>
        <end position="2550"/>
    </location>
</feature>